<keyword evidence="4" id="KW-0788">Thiol protease</keyword>
<sequence>MAETLIARSVTSERSNTQGKECTVGRYLSEAEGWKIVEVAATWEGTPYQMVGARSEKGIVGDCSGTTFKIYTEAGFPYGYRMTADFVAYVTETNRFREIDPATQPMQAGDVLFWTGHMAIFAPFPEGHPKRETGVMKAGKAIQNNMYTAFNAKRNVPYGPYNIATFRGDKYRVFRYFFLPGEAGCK</sequence>
<dbReference type="RefSeq" id="WP_183635589.1">
    <property type="nucleotide sequence ID" value="NZ_BAABLE010000005.1"/>
</dbReference>
<evidence type="ECO:0000313" key="7">
    <source>
        <dbReference type="Proteomes" id="UP000561045"/>
    </source>
</evidence>
<evidence type="ECO:0000256" key="3">
    <source>
        <dbReference type="ARBA" id="ARBA00022801"/>
    </source>
</evidence>
<evidence type="ECO:0000256" key="1">
    <source>
        <dbReference type="ARBA" id="ARBA00007074"/>
    </source>
</evidence>
<evidence type="ECO:0000259" key="5">
    <source>
        <dbReference type="PROSITE" id="PS51935"/>
    </source>
</evidence>
<evidence type="ECO:0000256" key="2">
    <source>
        <dbReference type="ARBA" id="ARBA00022670"/>
    </source>
</evidence>
<dbReference type="Gene3D" id="3.90.1720.10">
    <property type="entry name" value="endopeptidase domain like (from Nostoc punctiforme)"/>
    <property type="match status" value="1"/>
</dbReference>
<accession>A0A840BS51</accession>
<dbReference type="InterPro" id="IPR000064">
    <property type="entry name" value="NLP_P60_dom"/>
</dbReference>
<protein>
    <recommendedName>
        <fullName evidence="5">NlpC/P60 domain-containing protein</fullName>
    </recommendedName>
</protein>
<keyword evidence="2" id="KW-0645">Protease</keyword>
<dbReference type="AlphaFoldDB" id="A0A840BS51"/>
<dbReference type="GO" id="GO:0006508">
    <property type="term" value="P:proteolysis"/>
    <property type="evidence" value="ECO:0007669"/>
    <property type="project" value="UniProtKB-KW"/>
</dbReference>
<dbReference type="Proteomes" id="UP000561045">
    <property type="component" value="Unassembled WGS sequence"/>
</dbReference>
<name>A0A840BS51_9RHOO</name>
<gene>
    <name evidence="6" type="ORF">GGR36_003002</name>
</gene>
<dbReference type="GO" id="GO:0008234">
    <property type="term" value="F:cysteine-type peptidase activity"/>
    <property type="evidence" value="ECO:0007669"/>
    <property type="project" value="UniProtKB-KW"/>
</dbReference>
<dbReference type="PROSITE" id="PS51935">
    <property type="entry name" value="NLPC_P60"/>
    <property type="match status" value="1"/>
</dbReference>
<comment type="similarity">
    <text evidence="1">Belongs to the peptidase C40 family.</text>
</comment>
<evidence type="ECO:0000256" key="4">
    <source>
        <dbReference type="ARBA" id="ARBA00022807"/>
    </source>
</evidence>
<proteinExistence type="inferred from homology"/>
<keyword evidence="7" id="KW-1185">Reference proteome</keyword>
<reference evidence="6 7" key="1">
    <citation type="submission" date="2020-08" db="EMBL/GenBank/DDBJ databases">
        <title>Genomic Encyclopedia of Type Strains, Phase IV (KMG-IV): sequencing the most valuable type-strain genomes for metagenomic binning, comparative biology and taxonomic classification.</title>
        <authorList>
            <person name="Goeker M."/>
        </authorList>
    </citation>
    <scope>NUCLEOTIDE SEQUENCE [LARGE SCALE GENOMIC DNA]</scope>
    <source>
        <strain evidence="6 7">DSM 106739</strain>
    </source>
</reference>
<comment type="caution">
    <text evidence="6">The sequence shown here is derived from an EMBL/GenBank/DDBJ whole genome shotgun (WGS) entry which is preliminary data.</text>
</comment>
<dbReference type="EMBL" id="JACIET010000002">
    <property type="protein sequence ID" value="MBB4013656.1"/>
    <property type="molecule type" value="Genomic_DNA"/>
</dbReference>
<organism evidence="6 7">
    <name type="scientific">Niveibacterium umoris</name>
    <dbReference type="NCBI Taxonomy" id="1193620"/>
    <lineage>
        <taxon>Bacteria</taxon>
        <taxon>Pseudomonadati</taxon>
        <taxon>Pseudomonadota</taxon>
        <taxon>Betaproteobacteria</taxon>
        <taxon>Rhodocyclales</taxon>
        <taxon>Rhodocyclaceae</taxon>
        <taxon>Niveibacterium</taxon>
    </lineage>
</organism>
<dbReference type="SUPFAM" id="SSF54001">
    <property type="entry name" value="Cysteine proteinases"/>
    <property type="match status" value="1"/>
</dbReference>
<dbReference type="InterPro" id="IPR038765">
    <property type="entry name" value="Papain-like_cys_pep_sf"/>
</dbReference>
<keyword evidence="3" id="KW-0378">Hydrolase</keyword>
<feature type="domain" description="NlpC/P60" evidence="5">
    <location>
        <begin position="30"/>
        <end position="178"/>
    </location>
</feature>
<evidence type="ECO:0000313" key="6">
    <source>
        <dbReference type="EMBL" id="MBB4013656.1"/>
    </source>
</evidence>